<dbReference type="EMBL" id="CP043550">
    <property type="protein sequence ID" value="QEO57566.1"/>
    <property type="molecule type" value="Genomic_DNA"/>
</dbReference>
<name>A0ABX5ZHS6_9GAMM</name>
<dbReference type="InterPro" id="IPR025127">
    <property type="entry name" value="DUF4054"/>
</dbReference>
<dbReference type="RefSeq" id="WP_149368746.1">
    <property type="nucleotide sequence ID" value="NZ_CP043550.1"/>
</dbReference>
<evidence type="ECO:0000313" key="1">
    <source>
        <dbReference type="EMBL" id="QEO57566.1"/>
    </source>
</evidence>
<keyword evidence="2" id="KW-1185">Reference proteome</keyword>
<protein>
    <submittedName>
        <fullName evidence="1">DUF4054 domain-containing protein</fullName>
    </submittedName>
</protein>
<dbReference type="Pfam" id="PF13262">
    <property type="entry name" value="DUF4054"/>
    <property type="match status" value="1"/>
</dbReference>
<sequence length="123" mass="13784">MSLIVDFKARFPEFNTTDVDNILPFLIDEYRLYYDADYGVGIARDDVIIRFLLAHLLSQEIAIASGNTGADRLESSRSVGDVSVSYEPLANAMGRLFMSFPTTKYGQRFLDMINSYSGAGFFV</sequence>
<gene>
    <name evidence="1" type="ORF">F0R74_06760</name>
</gene>
<organism evidence="1 2">
    <name type="scientific">Francisella marina</name>
    <dbReference type="NCBI Taxonomy" id="2249302"/>
    <lineage>
        <taxon>Bacteria</taxon>
        <taxon>Pseudomonadati</taxon>
        <taxon>Pseudomonadota</taxon>
        <taxon>Gammaproteobacteria</taxon>
        <taxon>Thiotrichales</taxon>
        <taxon>Francisellaceae</taxon>
        <taxon>Francisella</taxon>
    </lineage>
</organism>
<proteinExistence type="predicted"/>
<dbReference type="Proteomes" id="UP000322509">
    <property type="component" value="Chromosome"/>
</dbReference>
<accession>A0ABX5ZHS6</accession>
<evidence type="ECO:0000313" key="2">
    <source>
        <dbReference type="Proteomes" id="UP000322509"/>
    </source>
</evidence>
<reference evidence="1 2" key="1">
    <citation type="submission" date="2019-09" db="EMBL/GenBank/DDBJ databases">
        <title>Complete genome sequence of Francisella marina E103-15.</title>
        <authorList>
            <person name="Tekedar H.C."/>
            <person name="Griffin M.J."/>
            <person name="Waldbieser G.C."/>
            <person name="Soto E."/>
        </authorList>
    </citation>
    <scope>NUCLEOTIDE SEQUENCE [LARGE SCALE GENOMIC DNA]</scope>
    <source>
        <strain evidence="1 2">E103-15</strain>
    </source>
</reference>